<dbReference type="Pfam" id="PF00582">
    <property type="entry name" value="Usp"/>
    <property type="match status" value="2"/>
</dbReference>
<dbReference type="InterPro" id="IPR014729">
    <property type="entry name" value="Rossmann-like_a/b/a_fold"/>
</dbReference>
<evidence type="ECO:0000259" key="2">
    <source>
        <dbReference type="Pfam" id="PF00582"/>
    </source>
</evidence>
<protein>
    <submittedName>
        <fullName evidence="3">Universal stress protein UspA</fullName>
    </submittedName>
</protein>
<evidence type="ECO:0000313" key="4">
    <source>
        <dbReference type="Proteomes" id="UP000635565"/>
    </source>
</evidence>
<sequence>MFKHILVPLDGSQRSEQALALAAHIARANHSSIHLLRSIELMSIYSMQTIGMMERVQRLEEQGAKNYLDRIKRSVLLEQIPTMTSVYVGDASSAILEAVARHNIDLVVLCSHGYTGLKHWVLGSVAQKIARACPVPVLIQRTEQPLPFAMDAEGQPIFRVCIALDGSEQAEAVIDPAMAIATACASGHRAEIHLLRIIEPVNQSDEDAFEEIYHLNLQELIRQQAQEYLQGVVKRLEPTAKAYENIEIIGNLKSGADIAQEIIQYAENGGTSQYPTCQLLAMTTHGRNNIDRWIFGSIAERVLNRTKLPLLIMRPPQQAAPGRAQQVM</sequence>
<feature type="domain" description="UspA" evidence="2">
    <location>
        <begin position="1"/>
        <end position="139"/>
    </location>
</feature>
<dbReference type="RefSeq" id="WP_201362052.1">
    <property type="nucleotide sequence ID" value="NZ_BNJJ01000006.1"/>
</dbReference>
<dbReference type="EMBL" id="BNJJ01000006">
    <property type="protein sequence ID" value="GHO84434.1"/>
    <property type="molecule type" value="Genomic_DNA"/>
</dbReference>
<gene>
    <name evidence="3" type="ORF">KSZ_24400</name>
</gene>
<dbReference type="PANTHER" id="PTHR46268:SF6">
    <property type="entry name" value="UNIVERSAL STRESS PROTEIN UP12"/>
    <property type="match status" value="1"/>
</dbReference>
<dbReference type="PRINTS" id="PR01438">
    <property type="entry name" value="UNVRSLSTRESS"/>
</dbReference>
<dbReference type="CDD" id="cd00293">
    <property type="entry name" value="USP-like"/>
    <property type="match status" value="2"/>
</dbReference>
<proteinExistence type="inferred from homology"/>
<dbReference type="SUPFAM" id="SSF52402">
    <property type="entry name" value="Adenine nucleotide alpha hydrolases-like"/>
    <property type="match status" value="2"/>
</dbReference>
<name>A0ABQ3VE85_9CHLR</name>
<dbReference type="Proteomes" id="UP000635565">
    <property type="component" value="Unassembled WGS sequence"/>
</dbReference>
<comment type="caution">
    <text evidence="3">The sequence shown here is derived from an EMBL/GenBank/DDBJ whole genome shotgun (WGS) entry which is preliminary data.</text>
</comment>
<dbReference type="InterPro" id="IPR006016">
    <property type="entry name" value="UspA"/>
</dbReference>
<feature type="domain" description="UspA" evidence="2">
    <location>
        <begin position="159"/>
        <end position="314"/>
    </location>
</feature>
<dbReference type="PANTHER" id="PTHR46268">
    <property type="entry name" value="STRESS RESPONSE PROTEIN NHAX"/>
    <property type="match status" value="1"/>
</dbReference>
<evidence type="ECO:0000256" key="1">
    <source>
        <dbReference type="ARBA" id="ARBA00008791"/>
    </source>
</evidence>
<dbReference type="Gene3D" id="3.40.50.620">
    <property type="entry name" value="HUPs"/>
    <property type="match status" value="2"/>
</dbReference>
<evidence type="ECO:0000313" key="3">
    <source>
        <dbReference type="EMBL" id="GHO84434.1"/>
    </source>
</evidence>
<accession>A0ABQ3VE85</accession>
<comment type="similarity">
    <text evidence="1">Belongs to the universal stress protein A family.</text>
</comment>
<keyword evidence="4" id="KW-1185">Reference proteome</keyword>
<dbReference type="InterPro" id="IPR006015">
    <property type="entry name" value="Universal_stress_UspA"/>
</dbReference>
<organism evidence="3 4">
    <name type="scientific">Dictyobacter formicarum</name>
    <dbReference type="NCBI Taxonomy" id="2778368"/>
    <lineage>
        <taxon>Bacteria</taxon>
        <taxon>Bacillati</taxon>
        <taxon>Chloroflexota</taxon>
        <taxon>Ktedonobacteria</taxon>
        <taxon>Ktedonobacterales</taxon>
        <taxon>Dictyobacteraceae</taxon>
        <taxon>Dictyobacter</taxon>
    </lineage>
</organism>
<reference evidence="3 4" key="1">
    <citation type="journal article" date="2021" name="Int. J. Syst. Evol. Microbiol.">
        <title>Reticulibacter mediterranei gen. nov., sp. nov., within the new family Reticulibacteraceae fam. nov., and Ktedonospora formicarum gen. nov., sp. nov., Ktedonobacter robiniae sp. nov., Dictyobacter formicarum sp. nov. and Dictyobacter arantiisoli sp. nov., belonging to the class Ktedonobacteria.</title>
        <authorList>
            <person name="Yabe S."/>
            <person name="Zheng Y."/>
            <person name="Wang C.M."/>
            <person name="Sakai Y."/>
            <person name="Abe K."/>
            <person name="Yokota A."/>
            <person name="Donadio S."/>
            <person name="Cavaletti L."/>
            <person name="Monciardini P."/>
        </authorList>
    </citation>
    <scope>NUCLEOTIDE SEQUENCE [LARGE SCALE GENOMIC DNA]</scope>
    <source>
        <strain evidence="3 4">SOSP1-9</strain>
    </source>
</reference>